<proteinExistence type="predicted"/>
<organism evidence="1 2">
    <name type="scientific">Flavobacterium oreochromis</name>
    <dbReference type="NCBI Taxonomy" id="2906078"/>
    <lineage>
        <taxon>Bacteria</taxon>
        <taxon>Pseudomonadati</taxon>
        <taxon>Bacteroidota</taxon>
        <taxon>Flavobacteriia</taxon>
        <taxon>Flavobacteriales</taxon>
        <taxon>Flavobacteriaceae</taxon>
        <taxon>Flavobacterium</taxon>
    </lineage>
</organism>
<accession>A0ABW8P4V2</accession>
<dbReference type="RefSeq" id="WP_202971580.1">
    <property type="nucleotide sequence ID" value="NZ_JAZGZP010000002.1"/>
</dbReference>
<name>A0ABW8P4V2_9FLAO</name>
<gene>
    <name evidence="1" type="ORF">V3I07_01495</name>
</gene>
<evidence type="ECO:0000313" key="2">
    <source>
        <dbReference type="Proteomes" id="UP001621706"/>
    </source>
</evidence>
<dbReference type="GeneID" id="96800615"/>
<reference evidence="1 2" key="1">
    <citation type="submission" date="2024-02" db="EMBL/GenBank/DDBJ databases">
        <title>Comparative Genomic Analysis of Flavobacterium Species Causing Columnaris Disease of Freshwater Fish in Thailand: Insights into Virulence and Resistance Mechanisms.</title>
        <authorList>
            <person name="Nguyen D."/>
            <person name="Chokmangmeepisarn P."/>
            <person name="Khianchaikhan K."/>
            <person name="Morishita M."/>
            <person name="Bunnoy A."/>
            <person name="Rodkhum C."/>
        </authorList>
    </citation>
    <scope>NUCLEOTIDE SEQUENCE [LARGE SCALE GENOMIC DNA]</scope>
    <source>
        <strain evidence="1 2">CNRT2201</strain>
    </source>
</reference>
<dbReference type="Proteomes" id="UP001621706">
    <property type="component" value="Unassembled WGS sequence"/>
</dbReference>
<keyword evidence="2" id="KW-1185">Reference proteome</keyword>
<protein>
    <submittedName>
        <fullName evidence="1">Uncharacterized protein</fullName>
    </submittedName>
</protein>
<evidence type="ECO:0000313" key="1">
    <source>
        <dbReference type="EMBL" id="MFK6999562.1"/>
    </source>
</evidence>
<sequence>MAVLDNKLQEKIDDLINIGNEFWNQDKSKYYKKLFEAWELYPEPKKTGMKLTV</sequence>
<comment type="caution">
    <text evidence="1">The sequence shown here is derived from an EMBL/GenBank/DDBJ whole genome shotgun (WGS) entry which is preliminary data.</text>
</comment>
<dbReference type="EMBL" id="JAZGZP010000002">
    <property type="protein sequence ID" value="MFK6999562.1"/>
    <property type="molecule type" value="Genomic_DNA"/>
</dbReference>